<organism evidence="1 2">
    <name type="scientific">Vibrio furnissii</name>
    <dbReference type="NCBI Taxonomy" id="29494"/>
    <lineage>
        <taxon>Bacteria</taxon>
        <taxon>Pseudomonadati</taxon>
        <taxon>Pseudomonadota</taxon>
        <taxon>Gammaproteobacteria</taxon>
        <taxon>Vibrionales</taxon>
        <taxon>Vibrionaceae</taxon>
        <taxon>Vibrio</taxon>
    </lineage>
</organism>
<dbReference type="GO" id="GO:0003700">
    <property type="term" value="F:DNA-binding transcription factor activity"/>
    <property type="evidence" value="ECO:0007669"/>
    <property type="project" value="TreeGrafter"/>
</dbReference>
<dbReference type="Proteomes" id="UP000051221">
    <property type="component" value="Unassembled WGS sequence"/>
</dbReference>
<dbReference type="InterPro" id="IPR036388">
    <property type="entry name" value="WH-like_DNA-bd_sf"/>
</dbReference>
<accession>A0A0Q2QVI0</accession>
<reference evidence="1 2" key="1">
    <citation type="submission" date="2015-08" db="EMBL/GenBank/DDBJ databases">
        <title>Antibacterial properties of a collection of Vibrionaceae strains.</title>
        <authorList>
            <person name="Giubergia S."/>
        </authorList>
    </citation>
    <scope>NUCLEOTIDE SEQUENCE [LARGE SCALE GENOMIC DNA]</scope>
    <source>
        <strain evidence="1 2">S0821</strain>
    </source>
</reference>
<dbReference type="PANTHER" id="PTHR33221:SF13">
    <property type="entry name" value="TRANSCRIPTIONAL REGULATOR-RELATED"/>
    <property type="match status" value="1"/>
</dbReference>
<gene>
    <name evidence="1" type="ORF">AMR76_19595</name>
</gene>
<dbReference type="Pfam" id="PF02082">
    <property type="entry name" value="Rrf2"/>
    <property type="match status" value="1"/>
</dbReference>
<dbReference type="PROSITE" id="PS51197">
    <property type="entry name" value="HTH_RRF2_2"/>
    <property type="match status" value="1"/>
</dbReference>
<dbReference type="PANTHER" id="PTHR33221">
    <property type="entry name" value="WINGED HELIX-TURN-HELIX TRANSCRIPTIONAL REGULATOR, RRF2 FAMILY"/>
    <property type="match status" value="1"/>
</dbReference>
<dbReference type="InterPro" id="IPR000944">
    <property type="entry name" value="Tscrpt_reg_Rrf2"/>
</dbReference>
<dbReference type="GO" id="GO:0005829">
    <property type="term" value="C:cytosol"/>
    <property type="evidence" value="ECO:0007669"/>
    <property type="project" value="TreeGrafter"/>
</dbReference>
<protein>
    <submittedName>
        <fullName evidence="1">Transcriptional regulator</fullName>
    </submittedName>
</protein>
<sequence length="172" mass="19252">MAFYSSGVEYGIHCLVNMVDEDGEPREMSVREAANLQGVPYDYLGKIFTKFSKAGLVESSEGRKGGYKLAKSPAEISVLDIAIAIDGEKSIFDCKEIRQRMNIFTDDVPQWACEGMCGIHAVMRKAQNQMQQVLAEQSILMLSKQMYVKAHNSYAIEIKEWIGANRKTETKG</sequence>
<dbReference type="NCBIfam" id="TIGR00738">
    <property type="entry name" value="rrf2_super"/>
    <property type="match status" value="1"/>
</dbReference>
<proteinExistence type="predicted"/>
<keyword evidence="2" id="KW-1185">Reference proteome</keyword>
<dbReference type="RefSeq" id="WP_055466955.1">
    <property type="nucleotide sequence ID" value="NZ_CP089605.1"/>
</dbReference>
<name>A0A0Q2QVI0_VIBFU</name>
<dbReference type="AlphaFoldDB" id="A0A0Q2QVI0"/>
<evidence type="ECO:0000313" key="1">
    <source>
        <dbReference type="EMBL" id="KQH84053.1"/>
    </source>
</evidence>
<dbReference type="EMBL" id="LKHS01000022">
    <property type="protein sequence ID" value="KQH84053.1"/>
    <property type="molecule type" value="Genomic_DNA"/>
</dbReference>
<evidence type="ECO:0000313" key="2">
    <source>
        <dbReference type="Proteomes" id="UP000051221"/>
    </source>
</evidence>
<comment type="caution">
    <text evidence="1">The sequence shown here is derived from an EMBL/GenBank/DDBJ whole genome shotgun (WGS) entry which is preliminary data.</text>
</comment>
<dbReference type="InParanoid" id="A0A0Q2QVI0"/>
<dbReference type="Gene3D" id="1.10.10.10">
    <property type="entry name" value="Winged helix-like DNA-binding domain superfamily/Winged helix DNA-binding domain"/>
    <property type="match status" value="1"/>
</dbReference>
<dbReference type="SUPFAM" id="SSF46785">
    <property type="entry name" value="Winged helix' DNA-binding domain"/>
    <property type="match status" value="1"/>
</dbReference>
<dbReference type="InterPro" id="IPR036390">
    <property type="entry name" value="WH_DNA-bd_sf"/>
</dbReference>